<dbReference type="EMBL" id="RQTK01001862">
    <property type="protein sequence ID" value="RUS69018.1"/>
    <property type="molecule type" value="Genomic_DNA"/>
</dbReference>
<evidence type="ECO:0000313" key="5">
    <source>
        <dbReference type="Proteomes" id="UP000271974"/>
    </source>
</evidence>
<keyword evidence="5" id="KW-1185">Reference proteome</keyword>
<protein>
    <recommendedName>
        <fullName evidence="3">CCHC-type domain-containing protein</fullName>
    </recommendedName>
</protein>
<dbReference type="InterPro" id="IPR001878">
    <property type="entry name" value="Znf_CCHC"/>
</dbReference>
<evidence type="ECO:0000313" key="4">
    <source>
        <dbReference type="EMBL" id="RUS69018.1"/>
    </source>
</evidence>
<evidence type="ECO:0000256" key="2">
    <source>
        <dbReference type="SAM" id="MobiDB-lite"/>
    </source>
</evidence>
<dbReference type="Gene3D" id="4.10.60.10">
    <property type="entry name" value="Zinc finger, CCHC-type"/>
    <property type="match status" value="1"/>
</dbReference>
<keyword evidence="1" id="KW-0863">Zinc-finger</keyword>
<feature type="region of interest" description="Disordered" evidence="2">
    <location>
        <begin position="257"/>
        <end position="319"/>
    </location>
</feature>
<reference evidence="4 5" key="1">
    <citation type="submission" date="2019-01" db="EMBL/GenBank/DDBJ databases">
        <title>A draft genome assembly of the solar-powered sea slug Elysia chlorotica.</title>
        <authorList>
            <person name="Cai H."/>
            <person name="Li Q."/>
            <person name="Fang X."/>
            <person name="Li J."/>
            <person name="Curtis N.E."/>
            <person name="Altenburger A."/>
            <person name="Shibata T."/>
            <person name="Feng M."/>
            <person name="Maeda T."/>
            <person name="Schwartz J.A."/>
            <person name="Shigenobu S."/>
            <person name="Lundholm N."/>
            <person name="Nishiyama T."/>
            <person name="Yang H."/>
            <person name="Hasebe M."/>
            <person name="Li S."/>
            <person name="Pierce S.K."/>
            <person name="Wang J."/>
        </authorList>
    </citation>
    <scope>NUCLEOTIDE SEQUENCE [LARGE SCALE GENOMIC DNA]</scope>
    <source>
        <strain evidence="4">EC2010</strain>
        <tissue evidence="4">Whole organism of an adult</tissue>
    </source>
</reference>
<sequence>MATEDRTSTPQTNSSQIVIIPQLERSVRRFDGDQGHQDLERFLEDVESAWAQRPGQTDQERAAYLWSHLGSNVRDELYCQGVGRGDKAVLLEALRETYGDRRSLSNLSLAFHSARQEGYEGVRQYSTRLHAAYVDLNRQQKRQHLAELDETCLRNRLVEGLSDEYLRMHLKQYITLHPHTSFQELRKVVLMWAPDKYDGLACHRISTDTTQEKTTDTNIIMKEQTAEQEIRMAEMIRDLTKAVSELQQFKRETETLRQADIPLQDRQRNSTGDRRCYNCGRPGHFAAACRQGRRHQPQPQQSHQERRRRHQQAGNGHLQ</sequence>
<dbReference type="GO" id="GO:0003676">
    <property type="term" value="F:nucleic acid binding"/>
    <property type="evidence" value="ECO:0007669"/>
    <property type="project" value="InterPro"/>
</dbReference>
<dbReference type="Proteomes" id="UP000271974">
    <property type="component" value="Unassembled WGS sequence"/>
</dbReference>
<feature type="domain" description="CCHC-type" evidence="3">
    <location>
        <begin position="274"/>
        <end position="291"/>
    </location>
</feature>
<accession>A0A433SJ26</accession>
<dbReference type="STRING" id="188477.A0A433SJ26"/>
<dbReference type="AlphaFoldDB" id="A0A433SJ26"/>
<gene>
    <name evidence="4" type="ORF">EGW08_023218</name>
</gene>
<comment type="caution">
    <text evidence="4">The sequence shown here is derived from an EMBL/GenBank/DDBJ whole genome shotgun (WGS) entry which is preliminary data.</text>
</comment>
<evidence type="ECO:0000259" key="3">
    <source>
        <dbReference type="PROSITE" id="PS50158"/>
    </source>
</evidence>
<dbReference type="SMART" id="SM00343">
    <property type="entry name" value="ZnF_C2HC"/>
    <property type="match status" value="1"/>
</dbReference>
<name>A0A433SJ26_ELYCH</name>
<dbReference type="GO" id="GO:0008270">
    <property type="term" value="F:zinc ion binding"/>
    <property type="evidence" value="ECO:0007669"/>
    <property type="project" value="UniProtKB-KW"/>
</dbReference>
<keyword evidence="1" id="KW-0862">Zinc</keyword>
<dbReference type="PROSITE" id="PS50158">
    <property type="entry name" value="ZF_CCHC"/>
    <property type="match status" value="1"/>
</dbReference>
<organism evidence="4 5">
    <name type="scientific">Elysia chlorotica</name>
    <name type="common">Eastern emerald elysia</name>
    <name type="synonym">Sea slug</name>
    <dbReference type="NCBI Taxonomy" id="188477"/>
    <lineage>
        <taxon>Eukaryota</taxon>
        <taxon>Metazoa</taxon>
        <taxon>Spiralia</taxon>
        <taxon>Lophotrochozoa</taxon>
        <taxon>Mollusca</taxon>
        <taxon>Gastropoda</taxon>
        <taxon>Heterobranchia</taxon>
        <taxon>Euthyneura</taxon>
        <taxon>Panpulmonata</taxon>
        <taxon>Sacoglossa</taxon>
        <taxon>Placobranchoidea</taxon>
        <taxon>Plakobranchidae</taxon>
        <taxon>Elysia</taxon>
    </lineage>
</organism>
<feature type="compositionally biased region" description="Basic and acidic residues" evidence="2">
    <location>
        <begin position="257"/>
        <end position="276"/>
    </location>
</feature>
<dbReference type="SUPFAM" id="SSF57756">
    <property type="entry name" value="Retrovirus zinc finger-like domains"/>
    <property type="match status" value="1"/>
</dbReference>
<proteinExistence type="predicted"/>
<keyword evidence="1" id="KW-0479">Metal-binding</keyword>
<dbReference type="Pfam" id="PF00098">
    <property type="entry name" value="zf-CCHC"/>
    <property type="match status" value="1"/>
</dbReference>
<evidence type="ECO:0000256" key="1">
    <source>
        <dbReference type="PROSITE-ProRule" id="PRU00047"/>
    </source>
</evidence>
<dbReference type="OrthoDB" id="4369127at2759"/>
<dbReference type="InterPro" id="IPR036875">
    <property type="entry name" value="Znf_CCHC_sf"/>
</dbReference>